<feature type="transmembrane region" description="Helical" evidence="1">
    <location>
        <begin position="21"/>
        <end position="42"/>
    </location>
</feature>
<evidence type="ECO:0000313" key="3">
    <source>
        <dbReference type="Proteomes" id="UP001198983"/>
    </source>
</evidence>
<dbReference type="AlphaFoldDB" id="A0AAX2ZE60"/>
<keyword evidence="1" id="KW-1133">Transmembrane helix</keyword>
<dbReference type="KEGG" id="tem:JW646_18595"/>
<keyword evidence="3" id="KW-1185">Reference proteome</keyword>
<dbReference type="RefSeq" id="WP_228415978.1">
    <property type="nucleotide sequence ID" value="NZ_CP081135.1"/>
</dbReference>
<keyword evidence="1" id="KW-0812">Transmembrane</keyword>
<organism evidence="2 3">
    <name type="scientific">Terrisporobacter hibernicus</name>
    <dbReference type="NCBI Taxonomy" id="2813371"/>
    <lineage>
        <taxon>Bacteria</taxon>
        <taxon>Bacillati</taxon>
        <taxon>Bacillota</taxon>
        <taxon>Clostridia</taxon>
        <taxon>Peptostreptococcales</taxon>
        <taxon>Peptostreptococcaceae</taxon>
        <taxon>Terrisporobacter</taxon>
    </lineage>
</organism>
<reference evidence="2 3" key="1">
    <citation type="journal article" date="2023" name="Int. J. Syst. Evol. Microbiol.">
        <title>Terrisporobacter hibernicus sp. nov., isolated from bovine faeces in Northern Ireland.</title>
        <authorList>
            <person name="Mitchell M."/>
            <person name="Nguyen S.V."/>
            <person name="Connor M."/>
            <person name="Fairley D.J."/>
            <person name="Donoghue O."/>
            <person name="Marshall H."/>
            <person name="Koolman L."/>
            <person name="McMullan G."/>
            <person name="Schaffer K.E."/>
            <person name="McGrath J.W."/>
            <person name="Fanning S."/>
        </authorList>
    </citation>
    <scope>NUCLEOTIDE SEQUENCE [LARGE SCALE GENOMIC DNA]</scope>
    <source>
        <strain evidence="2 3">MCA3</strain>
    </source>
</reference>
<name>A0AAX2ZE60_9FIRM</name>
<feature type="transmembrane region" description="Helical" evidence="1">
    <location>
        <begin position="48"/>
        <end position="67"/>
    </location>
</feature>
<keyword evidence="1" id="KW-0472">Membrane</keyword>
<protein>
    <submittedName>
        <fullName evidence="2">Uncharacterized protein</fullName>
    </submittedName>
</protein>
<accession>A0AAX2ZE60</accession>
<sequence length="70" mass="8065">MEKMQDFLFQFTSECLETLSIVSYDWLVVAGLVALVLYVFGWKKGKNWGLMCPAIYVIIQIISKVMLSVR</sequence>
<evidence type="ECO:0000256" key="1">
    <source>
        <dbReference type="SAM" id="Phobius"/>
    </source>
</evidence>
<dbReference type="Proteomes" id="UP001198983">
    <property type="component" value="Chromosome"/>
</dbReference>
<dbReference type="EMBL" id="CP081135">
    <property type="protein sequence ID" value="UEL47604.1"/>
    <property type="molecule type" value="Genomic_DNA"/>
</dbReference>
<evidence type="ECO:0000313" key="2">
    <source>
        <dbReference type="EMBL" id="UEL47604.1"/>
    </source>
</evidence>
<proteinExistence type="predicted"/>
<gene>
    <name evidence="2" type="ORF">JW646_18595</name>
</gene>